<proteinExistence type="inferred from homology"/>
<evidence type="ECO:0000256" key="1">
    <source>
        <dbReference type="ARBA" id="ARBA00008779"/>
    </source>
</evidence>
<evidence type="ECO:0000259" key="5">
    <source>
        <dbReference type="Pfam" id="PF00884"/>
    </source>
</evidence>
<feature type="domain" description="Sulfatase N-terminal" evidence="5">
    <location>
        <begin position="62"/>
        <end position="422"/>
    </location>
</feature>
<protein>
    <submittedName>
        <fullName evidence="6">Sulfatase-like hydrolase/transferase</fullName>
    </submittedName>
</protein>
<dbReference type="RefSeq" id="WP_344698502.1">
    <property type="nucleotide sequence ID" value="NZ_BAABBM010000001.1"/>
</dbReference>
<dbReference type="PROSITE" id="PS00523">
    <property type="entry name" value="SULFATASE_1"/>
    <property type="match status" value="1"/>
</dbReference>
<accession>A0ABP7L352</accession>
<dbReference type="PANTHER" id="PTHR42693:SF53">
    <property type="entry name" value="ENDO-4-O-SULFATASE"/>
    <property type="match status" value="1"/>
</dbReference>
<dbReference type="Proteomes" id="UP001500827">
    <property type="component" value="Unassembled WGS sequence"/>
</dbReference>
<organism evidence="6 7">
    <name type="scientific">Sphingomonas limnosediminicola</name>
    <dbReference type="NCBI Taxonomy" id="940133"/>
    <lineage>
        <taxon>Bacteria</taxon>
        <taxon>Pseudomonadati</taxon>
        <taxon>Pseudomonadota</taxon>
        <taxon>Alphaproteobacteria</taxon>
        <taxon>Sphingomonadales</taxon>
        <taxon>Sphingomonadaceae</taxon>
        <taxon>Sphingomonas</taxon>
    </lineage>
</organism>
<keyword evidence="4" id="KW-0106">Calcium</keyword>
<dbReference type="InterPro" id="IPR024607">
    <property type="entry name" value="Sulfatase_CS"/>
</dbReference>
<dbReference type="PANTHER" id="PTHR42693">
    <property type="entry name" value="ARYLSULFATASE FAMILY MEMBER"/>
    <property type="match status" value="1"/>
</dbReference>
<comment type="caution">
    <text evidence="6">The sequence shown here is derived from an EMBL/GenBank/DDBJ whole genome shotgun (WGS) entry which is preliminary data.</text>
</comment>
<keyword evidence="2" id="KW-0479">Metal-binding</keyword>
<name>A0ABP7L352_9SPHN</name>
<evidence type="ECO:0000256" key="3">
    <source>
        <dbReference type="ARBA" id="ARBA00022801"/>
    </source>
</evidence>
<dbReference type="InterPro" id="IPR050738">
    <property type="entry name" value="Sulfatase"/>
</dbReference>
<dbReference type="SUPFAM" id="SSF53649">
    <property type="entry name" value="Alkaline phosphatase-like"/>
    <property type="match status" value="1"/>
</dbReference>
<sequence length="550" mass="60414">MKPLKILFAILLAILLPAWVAWLLWPVPIMVLAYRFTHPVAASRQVHWAAGPERPPAGERPPNIVLILADDLGINDITAEGPATGVAGGLVPTPNIDAIARAGADFTVAYCANATCSPSRAALLTGRYPQRFGFEFTAVPDQLARYVPRYSPQDRPYPTIYHADLQARAPSMENMGMPLSEVTIAEVLRARGYHTVHLGKWHLGDAPGMRPENQGFDESLGFMAGASKYAPDKASVDARLPGDPLDRLLWLALSDGVQFNGGAPFHAGEYMTDYLSDQAVAAIAANRNRPFFIYLAYNAPHTPFQATKADYEALGSIKDRRSRVYGAMVRALDRGVGKVMSALKAQGLDRNTIVIFTNDNGGAWYAGLSGINKPYRGWKGTFFEGGIRVPFFIDWPGRIAPGQRLAIPTEHIDVLPTLAAAAMVPLPAGRQIDGINLLPFVTTHAQPPLGRTLFWRSGSYEAVRDGDWKLQVSRNPPRTWLFNLAADPTERVNLAAREPAIVARLRASIARHDREMAKPLWPALLEEPIRIDVPADAPWKPGQEYVYWPN</sequence>
<dbReference type="Pfam" id="PF00884">
    <property type="entry name" value="Sulfatase"/>
    <property type="match status" value="1"/>
</dbReference>
<keyword evidence="3" id="KW-0378">Hydrolase</keyword>
<dbReference type="EMBL" id="BAABBM010000001">
    <property type="protein sequence ID" value="GAA3892189.1"/>
    <property type="molecule type" value="Genomic_DNA"/>
</dbReference>
<dbReference type="InterPro" id="IPR017850">
    <property type="entry name" value="Alkaline_phosphatase_core_sf"/>
</dbReference>
<comment type="similarity">
    <text evidence="1">Belongs to the sulfatase family.</text>
</comment>
<evidence type="ECO:0000313" key="6">
    <source>
        <dbReference type="EMBL" id="GAA3892189.1"/>
    </source>
</evidence>
<gene>
    <name evidence="6" type="ORF">GCM10022276_09130</name>
</gene>
<evidence type="ECO:0000256" key="2">
    <source>
        <dbReference type="ARBA" id="ARBA00022723"/>
    </source>
</evidence>
<dbReference type="Gene3D" id="3.40.720.10">
    <property type="entry name" value="Alkaline Phosphatase, subunit A"/>
    <property type="match status" value="1"/>
</dbReference>
<dbReference type="InterPro" id="IPR000917">
    <property type="entry name" value="Sulfatase_N"/>
</dbReference>
<keyword evidence="7" id="KW-1185">Reference proteome</keyword>
<reference evidence="7" key="1">
    <citation type="journal article" date="2019" name="Int. J. Syst. Evol. Microbiol.">
        <title>The Global Catalogue of Microorganisms (GCM) 10K type strain sequencing project: providing services to taxonomists for standard genome sequencing and annotation.</title>
        <authorList>
            <consortium name="The Broad Institute Genomics Platform"/>
            <consortium name="The Broad Institute Genome Sequencing Center for Infectious Disease"/>
            <person name="Wu L."/>
            <person name="Ma J."/>
        </authorList>
    </citation>
    <scope>NUCLEOTIDE SEQUENCE [LARGE SCALE GENOMIC DNA]</scope>
    <source>
        <strain evidence="7">JCM 17543</strain>
    </source>
</reference>
<evidence type="ECO:0000313" key="7">
    <source>
        <dbReference type="Proteomes" id="UP001500827"/>
    </source>
</evidence>
<evidence type="ECO:0000256" key="4">
    <source>
        <dbReference type="ARBA" id="ARBA00022837"/>
    </source>
</evidence>
<dbReference type="Gene3D" id="3.30.1120.10">
    <property type="match status" value="1"/>
</dbReference>